<name>A0A9Q0MSM0_9DIPT</name>
<gene>
    <name evidence="1" type="ORF">Bhyg_10000</name>
</gene>
<proteinExistence type="predicted"/>
<protein>
    <submittedName>
        <fullName evidence="1">Uncharacterized protein</fullName>
    </submittedName>
</protein>
<dbReference type="Proteomes" id="UP001151699">
    <property type="component" value="Chromosome X"/>
</dbReference>
<evidence type="ECO:0000313" key="2">
    <source>
        <dbReference type="Proteomes" id="UP001151699"/>
    </source>
</evidence>
<reference evidence="1" key="1">
    <citation type="submission" date="2022-07" db="EMBL/GenBank/DDBJ databases">
        <authorList>
            <person name="Trinca V."/>
            <person name="Uliana J.V.C."/>
            <person name="Torres T.T."/>
            <person name="Ward R.J."/>
            <person name="Monesi N."/>
        </authorList>
    </citation>
    <scope>NUCLEOTIDE SEQUENCE</scope>
    <source>
        <strain evidence="1">HSMRA1968</strain>
        <tissue evidence="1">Whole embryos</tissue>
    </source>
</reference>
<comment type="caution">
    <text evidence="1">The sequence shown here is derived from an EMBL/GenBank/DDBJ whole genome shotgun (WGS) entry which is preliminary data.</text>
</comment>
<keyword evidence="2" id="KW-1185">Reference proteome</keyword>
<accession>A0A9Q0MSM0</accession>
<sequence length="97" mass="10930">MKALINKKLKIGTRNGDNLLQISTGKVQDLIEICGLQHTYALTKESRTRAKTSCKIILVIKSNSENKLPNYLPFYVGLRIDKSINLHDLGMRSDNKS</sequence>
<organism evidence="1 2">
    <name type="scientific">Pseudolycoriella hygida</name>
    <dbReference type="NCBI Taxonomy" id="35572"/>
    <lineage>
        <taxon>Eukaryota</taxon>
        <taxon>Metazoa</taxon>
        <taxon>Ecdysozoa</taxon>
        <taxon>Arthropoda</taxon>
        <taxon>Hexapoda</taxon>
        <taxon>Insecta</taxon>
        <taxon>Pterygota</taxon>
        <taxon>Neoptera</taxon>
        <taxon>Endopterygota</taxon>
        <taxon>Diptera</taxon>
        <taxon>Nematocera</taxon>
        <taxon>Sciaroidea</taxon>
        <taxon>Sciaridae</taxon>
        <taxon>Pseudolycoriella</taxon>
    </lineage>
</organism>
<dbReference type="AlphaFoldDB" id="A0A9Q0MSM0"/>
<evidence type="ECO:0000313" key="1">
    <source>
        <dbReference type="EMBL" id="KAJ6637270.1"/>
    </source>
</evidence>
<dbReference type="EMBL" id="WJQU01000003">
    <property type="protein sequence ID" value="KAJ6637270.1"/>
    <property type="molecule type" value="Genomic_DNA"/>
</dbReference>